<reference evidence="3" key="1">
    <citation type="submission" date="2023-07" db="EMBL/GenBank/DDBJ databases">
        <title>Genomic Encyclopedia of Type Strains, Phase IV (KMG-IV): sequencing the most valuable type-strain genomes for metagenomic binning, comparative biology and taxonomic classification.</title>
        <authorList>
            <person name="Goeker M."/>
        </authorList>
    </citation>
    <scope>NUCLEOTIDE SEQUENCE [LARGE SCALE GENOMIC DNA]</scope>
    <source>
        <strain evidence="3">DSM 21204</strain>
    </source>
</reference>
<dbReference type="RefSeq" id="WP_307291945.1">
    <property type="nucleotide sequence ID" value="NZ_JAUSWO010000001.1"/>
</dbReference>
<protein>
    <recommendedName>
        <fullName evidence="5">Lipoprotein</fullName>
    </recommendedName>
</protein>
<name>A0ABU0LZV4_9BACT</name>
<evidence type="ECO:0000256" key="2">
    <source>
        <dbReference type="SAM" id="SignalP"/>
    </source>
</evidence>
<feature type="signal peptide" evidence="2">
    <location>
        <begin position="1"/>
        <end position="24"/>
    </location>
</feature>
<evidence type="ECO:0008006" key="5">
    <source>
        <dbReference type="Google" id="ProtNLM"/>
    </source>
</evidence>
<keyword evidence="2" id="KW-0732">Signal</keyword>
<comment type="caution">
    <text evidence="3">The sequence shown here is derived from an EMBL/GenBank/DDBJ whole genome shotgun (WGS) entry which is preliminary data.</text>
</comment>
<keyword evidence="4" id="KW-1185">Reference proteome</keyword>
<feature type="compositionally biased region" description="Polar residues" evidence="1">
    <location>
        <begin position="27"/>
        <end position="44"/>
    </location>
</feature>
<dbReference type="Proteomes" id="UP001240643">
    <property type="component" value="Unassembled WGS sequence"/>
</dbReference>
<sequence>MKKINWLSWLGLVGSLVLSACAQAESTNFDPSSNSQKLPPSSMNKPQKPQPIVQPQNPKSVFPQPKMIEGWTNINIQQISHNYQYTQLNYSSEFGLLGINNQMKLQRFQNNQWLDLVDNVHPHSPIATARGRISLVDKDQKYIWFENNKKTVSNIVTSLHSQAVHLGAANIIIAKKTDNSYTLTRIEKTGNEIKIVNQSNASFS</sequence>
<evidence type="ECO:0000256" key="1">
    <source>
        <dbReference type="SAM" id="MobiDB-lite"/>
    </source>
</evidence>
<evidence type="ECO:0000313" key="4">
    <source>
        <dbReference type="Proteomes" id="UP001240643"/>
    </source>
</evidence>
<feature type="chain" id="PRO_5045919849" description="Lipoprotein" evidence="2">
    <location>
        <begin position="25"/>
        <end position="204"/>
    </location>
</feature>
<dbReference type="EMBL" id="JAUSWO010000001">
    <property type="protein sequence ID" value="MDQ0514238.1"/>
    <property type="molecule type" value="Genomic_DNA"/>
</dbReference>
<dbReference type="PROSITE" id="PS51257">
    <property type="entry name" value="PROKAR_LIPOPROTEIN"/>
    <property type="match status" value="1"/>
</dbReference>
<proteinExistence type="predicted"/>
<evidence type="ECO:0000313" key="3">
    <source>
        <dbReference type="EMBL" id="MDQ0514238.1"/>
    </source>
</evidence>
<gene>
    <name evidence="3" type="ORF">J2Z62_000676</name>
</gene>
<organism evidence="3 4">
    <name type="scientific">Mycoplasmoides fastidiosum</name>
    <dbReference type="NCBI Taxonomy" id="92758"/>
    <lineage>
        <taxon>Bacteria</taxon>
        <taxon>Bacillati</taxon>
        <taxon>Mycoplasmatota</taxon>
        <taxon>Mycoplasmoidales</taxon>
        <taxon>Mycoplasmoidaceae</taxon>
        <taxon>Mycoplasmoides</taxon>
    </lineage>
</organism>
<accession>A0ABU0LZV4</accession>
<feature type="compositionally biased region" description="Low complexity" evidence="1">
    <location>
        <begin position="45"/>
        <end position="59"/>
    </location>
</feature>
<feature type="region of interest" description="Disordered" evidence="1">
    <location>
        <begin position="27"/>
        <end position="59"/>
    </location>
</feature>